<gene>
    <name evidence="1" type="ORF">Z043_123663</name>
</gene>
<sequence length="1041" mass="115106">MVESFWTFLIPEQSISVPFLLAGIASEPKVYMDRVHLNLGSLLVGRRIQEMVYIVNGEDIPYRFSIRETSRHAEAFLDSLELDTLVGTVRPHERFPVTISFTPNQEGTVSFSLVCDVRSKMQPLTLNVKAECHSLSACVQCQGPDGDITELSPGITHQVDFKQVELSDRSLCQFLLSNPCKFCLDVQYELLGPPEFQRHLQVDPVRDCVPVGQQSQCTVTFLPLKKCVIKDVILSLSVKNGPTFSCSFSGCAVAPSVHFSFLKHNFGMSFLYSAGMVPPSQTLVISNRGKQTLSLGCLFHNTAHLEVGFQPEMLPPGGAAEVPITFYARKVMHYKEKIVFEINECTRQVVEILGQGIKMKIEVENPKQKVVNLGALQIGQRTKTVVPVVNNSPAPLTVCLLFSPSVHTLLDPKVFSVSPTGEVTLKASGGRCLLELLFSPKQHMAPFREELQLECLGTVCPLLVLQGCCHGVEWDTKKFSPDFSISPTEGYICPGMVIPFDVTFSPVELSQDIRYENVPCTIEGAKPIRLTVSGSCVMPLVTKEVVNFVCQVRSQQSQTITLSNRTGQRWSLKPELEGEHWSAPSSLVIEPFQLNKPFEIIYKPLVMTADGKKHQGSVFFSFPDGTATQYTLLGISEPPKAAGTIFREMPCKTPYTELLPAHNWLAKLQRFRVVAEIIKTEHPDSTVSLKGLDYLDVPALTKRDYKLSFFTYKEGLYNARVTFRNEVTQEYQFYYLNFKATAPGVIRTIEMATPLRQTASATVEVENPLSVTVSFTVECRSADISVPSLLSVPAMSTGTLTFEYQPLRVGDFATRLSLHNVDLGYFHYDLVLKALPAPPEKPLFFRAPLGSGQYGTAKFVNYSRIKTEYICKTDSPDFTVEKSISVSAGNQAGIEVSVEVHFEPCQLGESRATLTITSGPGGEYVFPLIGTSVPPKAQGPFPVRMGTSISIPFKNVFLQATAFSFQVDNPAFTVKGVETVRSKKSLNVLVSYEGSATGSHGPCTGKLTIFSPRTEGHGQSISWIYYLKGISHELSQRDKPS</sequence>
<dbReference type="STRING" id="113540.ENSSFOP00015053923"/>
<dbReference type="GO" id="GO:0005930">
    <property type="term" value="C:axoneme"/>
    <property type="evidence" value="ECO:0007669"/>
    <property type="project" value="TreeGrafter"/>
</dbReference>
<reference evidence="1 2" key="1">
    <citation type="submission" date="2015-08" db="EMBL/GenBank/DDBJ databases">
        <title>The genome of the Asian arowana (Scleropages formosus).</title>
        <authorList>
            <person name="Tan M.H."/>
            <person name="Gan H.M."/>
            <person name="Croft L.J."/>
            <person name="Austin C.M."/>
        </authorList>
    </citation>
    <scope>NUCLEOTIDE SEQUENCE [LARGE SCALE GENOMIC DNA]</scope>
    <source>
        <strain evidence="1">Aro1</strain>
    </source>
</reference>
<dbReference type="EMBL" id="JARO02013825">
    <property type="protein sequence ID" value="KPP58504.1"/>
    <property type="molecule type" value="Genomic_DNA"/>
</dbReference>
<comment type="caution">
    <text evidence="1">The sequence shown here is derived from an EMBL/GenBank/DDBJ whole genome shotgun (WGS) entry which is preliminary data.</text>
</comment>
<evidence type="ECO:0000313" key="1">
    <source>
        <dbReference type="EMBL" id="KPP58504.1"/>
    </source>
</evidence>
<dbReference type="PANTHER" id="PTHR23053">
    <property type="entry name" value="DLEC1 DELETED IN LUNG AND ESOPHAGEAL CANCER 1"/>
    <property type="match status" value="1"/>
</dbReference>
<dbReference type="AlphaFoldDB" id="A0A0P7TLD9"/>
<dbReference type="InterPro" id="IPR033305">
    <property type="entry name" value="Hydin-like"/>
</dbReference>
<dbReference type="Gene3D" id="2.60.40.10">
    <property type="entry name" value="Immunoglobulins"/>
    <property type="match status" value="5"/>
</dbReference>
<dbReference type="PANTHER" id="PTHR23053:SF0">
    <property type="entry name" value="HYDROCEPHALUS-INDUCING PROTEIN HOMOLOG"/>
    <property type="match status" value="1"/>
</dbReference>
<protein>
    <recommendedName>
        <fullName evidence="3">Hydrocephalus-inducing protein-like</fullName>
    </recommendedName>
</protein>
<evidence type="ECO:0008006" key="3">
    <source>
        <dbReference type="Google" id="ProtNLM"/>
    </source>
</evidence>
<dbReference type="InterPro" id="IPR013783">
    <property type="entry name" value="Ig-like_fold"/>
</dbReference>
<dbReference type="Proteomes" id="UP000034805">
    <property type="component" value="Unassembled WGS sequence"/>
</dbReference>
<dbReference type="GO" id="GO:0003341">
    <property type="term" value="P:cilium movement"/>
    <property type="evidence" value="ECO:0007669"/>
    <property type="project" value="TreeGrafter"/>
</dbReference>
<dbReference type="GO" id="GO:1904158">
    <property type="term" value="P:axonemal central apparatus assembly"/>
    <property type="evidence" value="ECO:0007669"/>
    <property type="project" value="TreeGrafter"/>
</dbReference>
<organism evidence="1 2">
    <name type="scientific">Scleropages formosus</name>
    <name type="common">Asian bonytongue</name>
    <name type="synonym">Osteoglossum formosum</name>
    <dbReference type="NCBI Taxonomy" id="113540"/>
    <lineage>
        <taxon>Eukaryota</taxon>
        <taxon>Metazoa</taxon>
        <taxon>Chordata</taxon>
        <taxon>Craniata</taxon>
        <taxon>Vertebrata</taxon>
        <taxon>Euteleostomi</taxon>
        <taxon>Actinopterygii</taxon>
        <taxon>Neopterygii</taxon>
        <taxon>Teleostei</taxon>
        <taxon>Osteoglossocephala</taxon>
        <taxon>Osteoglossomorpha</taxon>
        <taxon>Osteoglossiformes</taxon>
        <taxon>Osteoglossidae</taxon>
        <taxon>Scleropages</taxon>
    </lineage>
</organism>
<name>A0A0P7TLD9_SCLFO</name>
<accession>A0A0P7TLD9</accession>
<evidence type="ECO:0000313" key="2">
    <source>
        <dbReference type="Proteomes" id="UP000034805"/>
    </source>
</evidence>
<proteinExistence type="predicted"/>